<dbReference type="Proteomes" id="UP000765509">
    <property type="component" value="Unassembled WGS sequence"/>
</dbReference>
<keyword evidence="2" id="KW-1185">Reference proteome</keyword>
<dbReference type="AlphaFoldDB" id="A0A9Q3D8T8"/>
<comment type="caution">
    <text evidence="1">The sequence shown here is derived from an EMBL/GenBank/DDBJ whole genome shotgun (WGS) entry which is preliminary data.</text>
</comment>
<evidence type="ECO:0000313" key="2">
    <source>
        <dbReference type="Proteomes" id="UP000765509"/>
    </source>
</evidence>
<reference evidence="1" key="1">
    <citation type="submission" date="2021-03" db="EMBL/GenBank/DDBJ databases">
        <title>Draft genome sequence of rust myrtle Austropuccinia psidii MF-1, a brazilian biotype.</title>
        <authorList>
            <person name="Quecine M.C."/>
            <person name="Pachon D.M.R."/>
            <person name="Bonatelli M.L."/>
            <person name="Correr F.H."/>
            <person name="Franceschini L.M."/>
            <person name="Leite T.F."/>
            <person name="Margarido G.R.A."/>
            <person name="Almeida C.A."/>
            <person name="Ferrarezi J.A."/>
            <person name="Labate C.A."/>
        </authorList>
    </citation>
    <scope>NUCLEOTIDE SEQUENCE</scope>
    <source>
        <strain evidence="1">MF-1</strain>
    </source>
</reference>
<protein>
    <submittedName>
        <fullName evidence="1">Uncharacterized protein</fullName>
    </submittedName>
</protein>
<proteinExistence type="predicted"/>
<name>A0A9Q3D8T8_9BASI</name>
<evidence type="ECO:0000313" key="1">
    <source>
        <dbReference type="EMBL" id="MBW0496011.1"/>
    </source>
</evidence>
<sequence>MKAQVLLRRSVFFCSIAAVGNSLAGLEPRPFSGSRRNLVGGPILANCKRPRTQKVSGLVPHSQITPPASRPPVYYDFMSELRSRESSESQFAMPSGRNADSGLSFQKNFSSLKCACINASLVTTGLLYHKAREDPTHKQLPVHHNRHQLNEYSCH</sequence>
<dbReference type="EMBL" id="AVOT02013402">
    <property type="protein sequence ID" value="MBW0496011.1"/>
    <property type="molecule type" value="Genomic_DNA"/>
</dbReference>
<accession>A0A9Q3D8T8</accession>
<organism evidence="1 2">
    <name type="scientific">Austropuccinia psidii MF-1</name>
    <dbReference type="NCBI Taxonomy" id="1389203"/>
    <lineage>
        <taxon>Eukaryota</taxon>
        <taxon>Fungi</taxon>
        <taxon>Dikarya</taxon>
        <taxon>Basidiomycota</taxon>
        <taxon>Pucciniomycotina</taxon>
        <taxon>Pucciniomycetes</taxon>
        <taxon>Pucciniales</taxon>
        <taxon>Sphaerophragmiaceae</taxon>
        <taxon>Austropuccinia</taxon>
    </lineage>
</organism>
<gene>
    <name evidence="1" type="ORF">O181_035726</name>
</gene>